<gene>
    <name evidence="10" type="ORF">SSFG_01557</name>
</gene>
<dbReference type="InterPro" id="IPR035906">
    <property type="entry name" value="MetI-like_sf"/>
</dbReference>
<evidence type="ECO:0000256" key="4">
    <source>
        <dbReference type="ARBA" id="ARBA00022692"/>
    </source>
</evidence>
<dbReference type="Proteomes" id="UP000003824">
    <property type="component" value="Unassembled WGS sequence"/>
</dbReference>
<accession>D5ZP74</accession>
<evidence type="ECO:0000256" key="2">
    <source>
        <dbReference type="ARBA" id="ARBA00022448"/>
    </source>
</evidence>
<protein>
    <submittedName>
        <fullName evidence="10">Sugar ABC transporter permeases protein</fullName>
    </submittedName>
</protein>
<dbReference type="Pfam" id="PF00528">
    <property type="entry name" value="BPD_transp_1"/>
    <property type="match status" value="1"/>
</dbReference>
<keyword evidence="2" id="KW-0813">Transport</keyword>
<proteinExistence type="predicted"/>
<feature type="non-terminal residue" evidence="10">
    <location>
        <position position="1"/>
    </location>
</feature>
<evidence type="ECO:0000256" key="1">
    <source>
        <dbReference type="ARBA" id="ARBA00004651"/>
    </source>
</evidence>
<evidence type="ECO:0000313" key="10">
    <source>
        <dbReference type="EMBL" id="EFE66307.2"/>
    </source>
</evidence>
<feature type="domain" description="ABC transmembrane type-1" evidence="9">
    <location>
        <begin position="56"/>
        <end position="161"/>
    </location>
</feature>
<dbReference type="InterPro" id="IPR000515">
    <property type="entry name" value="MetI-like"/>
</dbReference>
<dbReference type="SUPFAM" id="SSF161098">
    <property type="entry name" value="MetI-like"/>
    <property type="match status" value="1"/>
</dbReference>
<name>D5ZP74_STRV1</name>
<sequence length="168" mass="17608">VPRGAGDAGGPDRGDLRARLRAGPVARPDGQPPGPDRPGPLQWFHLLPVPAVFPGVPGESEEAARVDGLGHGGAYGRIAVPDSLNSFAALATLTFTGGRNSFLWPLVTGRDPSAWTVRVALSSSMTDRTVDPHLIFTATAISILPLVCVFLFLQRRLVQGVAQTGIKG</sequence>
<evidence type="ECO:0000256" key="3">
    <source>
        <dbReference type="ARBA" id="ARBA00022475"/>
    </source>
</evidence>
<keyword evidence="5 8" id="KW-1133">Transmembrane helix</keyword>
<dbReference type="Gene3D" id="1.10.3720.10">
    <property type="entry name" value="MetI-like"/>
    <property type="match status" value="1"/>
</dbReference>
<evidence type="ECO:0000256" key="7">
    <source>
        <dbReference type="SAM" id="MobiDB-lite"/>
    </source>
</evidence>
<dbReference type="PANTHER" id="PTHR43744">
    <property type="entry name" value="ABC TRANSPORTER PERMEASE PROTEIN MG189-RELATED-RELATED"/>
    <property type="match status" value="1"/>
</dbReference>
<evidence type="ECO:0000256" key="6">
    <source>
        <dbReference type="ARBA" id="ARBA00023136"/>
    </source>
</evidence>
<evidence type="ECO:0000256" key="5">
    <source>
        <dbReference type="ARBA" id="ARBA00022989"/>
    </source>
</evidence>
<keyword evidence="6 8" id="KW-0472">Membrane</keyword>
<evidence type="ECO:0000256" key="8">
    <source>
        <dbReference type="SAM" id="Phobius"/>
    </source>
</evidence>
<dbReference type="PANTHER" id="PTHR43744:SF8">
    <property type="entry name" value="SN-GLYCEROL-3-PHOSPHATE TRANSPORT SYSTEM PERMEASE PROTEIN UGPE"/>
    <property type="match status" value="1"/>
</dbReference>
<dbReference type="eggNOG" id="COG0395">
    <property type="taxonomic scope" value="Bacteria"/>
</dbReference>
<organism evidence="10 11">
    <name type="scientific">Streptomyces viridosporus (strain ATCC 14672 / DSM 40746 / JCM 4963 / KCTC 9882 / NRRL B-12104 / FH 1290)</name>
    <name type="common">Streptomyces ghanaensis</name>
    <dbReference type="NCBI Taxonomy" id="566461"/>
    <lineage>
        <taxon>Bacteria</taxon>
        <taxon>Bacillati</taxon>
        <taxon>Actinomycetota</taxon>
        <taxon>Actinomycetes</taxon>
        <taxon>Kitasatosporales</taxon>
        <taxon>Streptomycetaceae</taxon>
        <taxon>Streptomyces</taxon>
    </lineage>
</organism>
<evidence type="ECO:0000313" key="11">
    <source>
        <dbReference type="Proteomes" id="UP000003824"/>
    </source>
</evidence>
<comment type="subcellular location">
    <subcellularLocation>
        <location evidence="1">Cell membrane</location>
        <topology evidence="1">Multi-pass membrane protein</topology>
    </subcellularLocation>
</comment>
<keyword evidence="3" id="KW-1003">Cell membrane</keyword>
<keyword evidence="4 8" id="KW-0812">Transmembrane</keyword>
<dbReference type="EMBL" id="DS999641">
    <property type="protein sequence ID" value="EFE66307.2"/>
    <property type="molecule type" value="Genomic_DNA"/>
</dbReference>
<dbReference type="GO" id="GO:0055085">
    <property type="term" value="P:transmembrane transport"/>
    <property type="evidence" value="ECO:0007669"/>
    <property type="project" value="InterPro"/>
</dbReference>
<feature type="region of interest" description="Disordered" evidence="7">
    <location>
        <begin position="1"/>
        <end position="41"/>
    </location>
</feature>
<feature type="transmembrane region" description="Helical" evidence="8">
    <location>
        <begin position="134"/>
        <end position="153"/>
    </location>
</feature>
<evidence type="ECO:0000259" key="9">
    <source>
        <dbReference type="Pfam" id="PF00528"/>
    </source>
</evidence>
<dbReference type="GO" id="GO:0005886">
    <property type="term" value="C:plasma membrane"/>
    <property type="evidence" value="ECO:0007669"/>
    <property type="project" value="UniProtKB-SubCell"/>
</dbReference>
<dbReference type="AlphaFoldDB" id="D5ZP74"/>
<reference evidence="11" key="1">
    <citation type="submission" date="2008-12" db="EMBL/GenBank/DDBJ databases">
        <title>Annotation of Streptomyces ghanaensis ATCC 14672.</title>
        <authorList>
            <consortium name="The Broad Institute Genome Sequencing Platform"/>
            <consortium name="Broad Institute Microbial Sequencing Center"/>
            <person name="Fischbach M."/>
            <person name="Ward D."/>
            <person name="Young S."/>
            <person name="Kodira C.D."/>
            <person name="Zeng Q."/>
            <person name="Koehrsen M."/>
            <person name="Godfrey P."/>
            <person name="Alvarado L."/>
            <person name="Berlin A.M."/>
            <person name="Borenstein D."/>
            <person name="Chen Z."/>
            <person name="Engels R."/>
            <person name="Freedman E."/>
            <person name="Gellesch M."/>
            <person name="Goldberg J."/>
            <person name="Griggs A."/>
            <person name="Gujja S."/>
            <person name="Heiman D.I."/>
            <person name="Hepburn T.A."/>
            <person name="Howarth C."/>
            <person name="Jen D."/>
            <person name="Larson L."/>
            <person name="Lewis B."/>
            <person name="Mehta T."/>
            <person name="Park D."/>
            <person name="Pearson M."/>
            <person name="Roberts A."/>
            <person name="Saif S."/>
            <person name="Shea T.D."/>
            <person name="Shenoy N."/>
            <person name="Sisk P."/>
            <person name="Stolte C."/>
            <person name="Sykes S.N."/>
            <person name="Walk T."/>
            <person name="White J."/>
            <person name="Yandava C."/>
            <person name="Straight P."/>
            <person name="Clardy J."/>
            <person name="Hung D."/>
            <person name="Kolter R."/>
            <person name="Mekalanos J."/>
            <person name="Walker S."/>
            <person name="Walsh C.T."/>
            <person name="Wieland B.L.C."/>
            <person name="Ilzarbe M."/>
            <person name="Galagan J."/>
            <person name="Nusbaum C."/>
            <person name="Birren B."/>
        </authorList>
    </citation>
    <scope>NUCLEOTIDE SEQUENCE [LARGE SCALE GENOMIC DNA]</scope>
    <source>
        <strain evidence="11">ATCC 14672 / DSM 40746 / JCM 4963 / KCTC 9882 / NRRL B-12104 / FH 1290</strain>
    </source>
</reference>